<dbReference type="SUPFAM" id="SSF88723">
    <property type="entry name" value="PIN domain-like"/>
    <property type="match status" value="1"/>
</dbReference>
<feature type="domain" description="PIN" evidence="1">
    <location>
        <begin position="3"/>
        <end position="119"/>
    </location>
</feature>
<proteinExistence type="predicted"/>
<sequence>MKVLLDTHTLLWAVLSPAALSQKASAIIADEGNVILVSAASAWEIATKVRLGKLPGAETLEREFLDVMEDAGYTMLAIDAGSALRAGRLTGEHRDPFDRMIAAQALGGDLLVLSRDVQLDLFGVRRVW</sequence>
<keyword evidence="3" id="KW-1185">Reference proteome</keyword>
<dbReference type="PANTHER" id="PTHR36173:SF2">
    <property type="entry name" value="RIBONUCLEASE VAPC16"/>
    <property type="match status" value="1"/>
</dbReference>
<evidence type="ECO:0000259" key="1">
    <source>
        <dbReference type="Pfam" id="PF01850"/>
    </source>
</evidence>
<evidence type="ECO:0000313" key="2">
    <source>
        <dbReference type="EMBL" id="NYF80931.1"/>
    </source>
</evidence>
<dbReference type="CDD" id="cd09872">
    <property type="entry name" value="PIN_Sll0205-like"/>
    <property type="match status" value="1"/>
</dbReference>
<dbReference type="EMBL" id="JACCCW010000002">
    <property type="protein sequence ID" value="NYF80931.1"/>
    <property type="molecule type" value="Genomic_DNA"/>
</dbReference>
<dbReference type="PANTHER" id="PTHR36173">
    <property type="entry name" value="RIBONUCLEASE VAPC16-RELATED"/>
    <property type="match status" value="1"/>
</dbReference>
<evidence type="ECO:0000313" key="3">
    <source>
        <dbReference type="Proteomes" id="UP000589520"/>
    </source>
</evidence>
<dbReference type="InterPro" id="IPR029060">
    <property type="entry name" value="PIN-like_dom_sf"/>
</dbReference>
<dbReference type="Proteomes" id="UP000589520">
    <property type="component" value="Unassembled WGS sequence"/>
</dbReference>
<organism evidence="2 3">
    <name type="scientific">Granulicella arctica</name>
    <dbReference type="NCBI Taxonomy" id="940613"/>
    <lineage>
        <taxon>Bacteria</taxon>
        <taxon>Pseudomonadati</taxon>
        <taxon>Acidobacteriota</taxon>
        <taxon>Terriglobia</taxon>
        <taxon>Terriglobales</taxon>
        <taxon>Acidobacteriaceae</taxon>
        <taxon>Granulicella</taxon>
    </lineage>
</organism>
<gene>
    <name evidence="2" type="ORF">HDF17_003251</name>
</gene>
<dbReference type="RefSeq" id="WP_179492673.1">
    <property type="nucleotide sequence ID" value="NZ_JACCCW010000002.1"/>
</dbReference>
<dbReference type="InterPro" id="IPR041705">
    <property type="entry name" value="PIN_Sll0205"/>
</dbReference>
<protein>
    <submittedName>
        <fullName evidence="2">PIN domain nuclease of toxin-antitoxin system</fullName>
    </submittedName>
</protein>
<name>A0A7Y9PKS9_9BACT</name>
<dbReference type="Gene3D" id="3.40.50.1010">
    <property type="entry name" value="5'-nuclease"/>
    <property type="match status" value="1"/>
</dbReference>
<dbReference type="Pfam" id="PF01850">
    <property type="entry name" value="PIN"/>
    <property type="match status" value="1"/>
</dbReference>
<dbReference type="InterPro" id="IPR052919">
    <property type="entry name" value="TA_system_RNase"/>
</dbReference>
<dbReference type="AlphaFoldDB" id="A0A7Y9PKS9"/>
<dbReference type="InterPro" id="IPR002716">
    <property type="entry name" value="PIN_dom"/>
</dbReference>
<reference evidence="2 3" key="1">
    <citation type="submission" date="2020-07" db="EMBL/GenBank/DDBJ databases">
        <title>Genomic Encyclopedia of Type Strains, Phase IV (KMG-V): Genome sequencing to study the core and pangenomes of soil and plant-associated prokaryotes.</title>
        <authorList>
            <person name="Whitman W."/>
        </authorList>
    </citation>
    <scope>NUCLEOTIDE SEQUENCE [LARGE SCALE GENOMIC DNA]</scope>
    <source>
        <strain evidence="2 3">X4EP2</strain>
    </source>
</reference>
<accession>A0A7Y9PKS9</accession>
<comment type="caution">
    <text evidence="2">The sequence shown here is derived from an EMBL/GenBank/DDBJ whole genome shotgun (WGS) entry which is preliminary data.</text>
</comment>